<evidence type="ECO:0008006" key="3">
    <source>
        <dbReference type="Google" id="ProtNLM"/>
    </source>
</evidence>
<organism evidence="1 2">
    <name type="scientific">Candidatus Nomurabacteria bacterium RIFCSPLOWO2_01_FULL_41_12</name>
    <dbReference type="NCBI Taxonomy" id="1801774"/>
    <lineage>
        <taxon>Bacteria</taxon>
        <taxon>Candidatus Nomuraibacteriota</taxon>
    </lineage>
</organism>
<dbReference type="AlphaFoldDB" id="A0A1F6WX86"/>
<name>A0A1F6WX86_9BACT</name>
<reference evidence="1 2" key="1">
    <citation type="journal article" date="2016" name="Nat. Commun.">
        <title>Thousands of microbial genomes shed light on interconnected biogeochemical processes in an aquifer system.</title>
        <authorList>
            <person name="Anantharaman K."/>
            <person name="Brown C.T."/>
            <person name="Hug L.A."/>
            <person name="Sharon I."/>
            <person name="Castelle C.J."/>
            <person name="Probst A.J."/>
            <person name="Thomas B.C."/>
            <person name="Singh A."/>
            <person name="Wilkins M.J."/>
            <person name="Karaoz U."/>
            <person name="Brodie E.L."/>
            <person name="Williams K.H."/>
            <person name="Hubbard S.S."/>
            <person name="Banfield J.F."/>
        </authorList>
    </citation>
    <scope>NUCLEOTIDE SEQUENCE [LARGE SCALE GENOMIC DNA]</scope>
</reference>
<sequence>MTKQRRLHNQGGKRGNGWKRGMENLIIALGDSGEDAVQPMLGVVKLEHNSSEGDLWHKRLNAAIQVKTGGNTDHVSIRESQLDTHLVQCQGFPYSHCWYVFVKYRNRKRREDGRNLRLFQETVQEESEVPDFLGRHLKGVYVVDIKIVDALRHKLGATGWVRHGNGLFPSLEIGWRFFEKLRHSSEDVFRAVGLDPRCFRVRSHQAETKFSGHTLKFPFLYALDSRLEKRRRISFPVLKATEASKTA</sequence>
<gene>
    <name evidence="1" type="ORF">A3A05_00015</name>
</gene>
<comment type="caution">
    <text evidence="1">The sequence shown here is derived from an EMBL/GenBank/DDBJ whole genome shotgun (WGS) entry which is preliminary data.</text>
</comment>
<dbReference type="EMBL" id="MFUY01000004">
    <property type="protein sequence ID" value="OGI86501.1"/>
    <property type="molecule type" value="Genomic_DNA"/>
</dbReference>
<protein>
    <recommendedName>
        <fullName evidence="3">DUF4365 domain-containing protein</fullName>
    </recommendedName>
</protein>
<proteinExistence type="predicted"/>
<evidence type="ECO:0000313" key="1">
    <source>
        <dbReference type="EMBL" id="OGI86501.1"/>
    </source>
</evidence>
<accession>A0A1F6WX86</accession>
<dbReference type="Proteomes" id="UP000176187">
    <property type="component" value="Unassembled WGS sequence"/>
</dbReference>
<evidence type="ECO:0000313" key="2">
    <source>
        <dbReference type="Proteomes" id="UP000176187"/>
    </source>
</evidence>